<comment type="catalytic activity">
    <reaction evidence="17 18">
        <text>L-seryl-[protein] + ATP = O-phospho-L-seryl-[protein] + ADP + H(+)</text>
        <dbReference type="Rhea" id="RHEA:17989"/>
        <dbReference type="Rhea" id="RHEA-COMP:9863"/>
        <dbReference type="Rhea" id="RHEA-COMP:11604"/>
        <dbReference type="ChEBI" id="CHEBI:15378"/>
        <dbReference type="ChEBI" id="CHEBI:29999"/>
        <dbReference type="ChEBI" id="CHEBI:30616"/>
        <dbReference type="ChEBI" id="CHEBI:83421"/>
        <dbReference type="ChEBI" id="CHEBI:456216"/>
        <dbReference type="EC" id="2.7.11.1"/>
    </reaction>
</comment>
<dbReference type="InterPro" id="IPR017441">
    <property type="entry name" value="Protein_kinase_ATP_BS"/>
</dbReference>
<reference evidence="24" key="1">
    <citation type="submission" date="2023-05" db="EMBL/GenBank/DDBJ databases">
        <authorList>
            <person name="Huff M."/>
        </authorList>
    </citation>
    <scope>NUCLEOTIDE SEQUENCE</scope>
</reference>
<dbReference type="Gene3D" id="2.90.10.10">
    <property type="entry name" value="Bulb-type lectin domain"/>
    <property type="match status" value="1"/>
</dbReference>
<dbReference type="InterPro" id="IPR051343">
    <property type="entry name" value="G-type_lectin_kinases/EP1-like"/>
</dbReference>
<keyword evidence="4 18" id="KW-0808">Transferase</keyword>
<dbReference type="GO" id="GO:0004674">
    <property type="term" value="F:protein serine/threonine kinase activity"/>
    <property type="evidence" value="ECO:0007669"/>
    <property type="project" value="UniProtKB-KW"/>
</dbReference>
<dbReference type="PANTHER" id="PTHR47976:SF7">
    <property type="entry name" value="RECEPTOR-LIKE SERINE_THREONINE-PROTEIN KINASE"/>
    <property type="match status" value="1"/>
</dbReference>
<evidence type="ECO:0000313" key="25">
    <source>
        <dbReference type="Proteomes" id="UP000834106"/>
    </source>
</evidence>
<dbReference type="PANTHER" id="PTHR47976">
    <property type="entry name" value="G-TYPE LECTIN S-RECEPTOR-LIKE SERINE/THREONINE-PROTEIN KINASE SD2-5"/>
    <property type="match status" value="1"/>
</dbReference>
<dbReference type="PIRSF" id="PIRSF000641">
    <property type="entry name" value="SRK"/>
    <property type="match status" value="1"/>
</dbReference>
<dbReference type="FunFam" id="1.10.510.10:FF:000237">
    <property type="entry name" value="G-type lectin S-receptor-like serine/threonine-protein kinase"/>
    <property type="match status" value="1"/>
</dbReference>
<sequence length="761" mass="85890">MAASAQKQRYANISLGSSLKPSTNSSWLSPSGLYAFGFYELTNGYAVGVFIDGIPEKTVVWTANRDDPVFPRTANLLLTDDGRLILQQEDRDDINIASSDRPVVSASMLDNGNFVLYDSSRSMTWQSFDYPTDTLLPGQRLPAGEDLVSSASKTNPARGIFRLVMQTDGNLVQYPVEISEPSYAYYVSGTWGKGNNVSLNLDNNGHFYLSDGSSIVSNLTPGQYRTRTIYLVRIDVDGIFRLYSRSLDRQGNWTKEWSSTEDKCVPKGVCPVNSFCSMADGDTRCECLPGFSLVIPGNWSLGCERNFSMESCKDKEQNASYRMRSLENTLWEDTNYDIIKDMKTKEDCENACLEDCNCAAALFKDGICRKQKLPLRYGRRLQGDSNVALVKVSTRSSFTQGVPNNSDNEIKKERHLDIFIIGISLVALAALILAISWVYVHRKHVGTYMISNDKNVEMIDDVGLRAFTYAELVQATNEFEEELGRGASGTVYKGILSNYKIIVAVKRLEKELAGMREFQTEMKVIGKTYHRNLVRLLGYCFEGSNWLLVYEYMSNGSLADILFNPESRPCWEERIRISLDIARGILYLHEECETRIIHCDIKPQNILMDERRCAKISDFGLAKLLMLDQTYTDTGIRGTRGYTAPEWHRNLPVTVKADVYSFGVVLLEIICCRRSVDQRLSENEAILEEWVYNCYAAGELNKLVGCEEVDTRTLDRMIKIAIWCIQDEPSMRPSMKNVLLMLDGTLDIPVPPCPYSFQSSI</sequence>
<dbReference type="EMBL" id="OU503050">
    <property type="protein sequence ID" value="CAI9777584.1"/>
    <property type="molecule type" value="Genomic_DNA"/>
</dbReference>
<keyword evidence="12 20" id="KW-0472">Membrane</keyword>
<evidence type="ECO:0000256" key="8">
    <source>
        <dbReference type="ARBA" id="ARBA00022741"/>
    </source>
</evidence>
<evidence type="ECO:0000256" key="2">
    <source>
        <dbReference type="ARBA" id="ARBA00022527"/>
    </source>
</evidence>
<keyword evidence="25" id="KW-1185">Reference proteome</keyword>
<keyword evidence="15" id="KW-0325">Glycoprotein</keyword>
<evidence type="ECO:0000256" key="1">
    <source>
        <dbReference type="ARBA" id="ARBA00004479"/>
    </source>
</evidence>
<evidence type="ECO:0000256" key="14">
    <source>
        <dbReference type="ARBA" id="ARBA00023170"/>
    </source>
</evidence>
<feature type="binding site" evidence="19">
    <location>
        <position position="506"/>
    </location>
    <ligand>
        <name>ATP</name>
        <dbReference type="ChEBI" id="CHEBI:30616"/>
    </ligand>
</feature>
<keyword evidence="14" id="KW-0675">Receptor</keyword>
<evidence type="ECO:0000256" key="4">
    <source>
        <dbReference type="ARBA" id="ARBA00022679"/>
    </source>
</evidence>
<dbReference type="PROSITE" id="PS00108">
    <property type="entry name" value="PROTEIN_KINASE_ST"/>
    <property type="match status" value="1"/>
</dbReference>
<evidence type="ECO:0000256" key="12">
    <source>
        <dbReference type="ARBA" id="ARBA00023136"/>
    </source>
</evidence>
<dbReference type="EC" id="2.7.11.1" evidence="18"/>
<dbReference type="GO" id="GO:0005524">
    <property type="term" value="F:ATP binding"/>
    <property type="evidence" value="ECO:0007669"/>
    <property type="project" value="UniProtKB-UniRule"/>
</dbReference>
<comment type="catalytic activity">
    <reaction evidence="16 18">
        <text>L-threonyl-[protein] + ATP = O-phospho-L-threonyl-[protein] + ADP + H(+)</text>
        <dbReference type="Rhea" id="RHEA:46608"/>
        <dbReference type="Rhea" id="RHEA-COMP:11060"/>
        <dbReference type="Rhea" id="RHEA-COMP:11605"/>
        <dbReference type="ChEBI" id="CHEBI:15378"/>
        <dbReference type="ChEBI" id="CHEBI:30013"/>
        <dbReference type="ChEBI" id="CHEBI:30616"/>
        <dbReference type="ChEBI" id="CHEBI:61977"/>
        <dbReference type="ChEBI" id="CHEBI:456216"/>
        <dbReference type="EC" id="2.7.11.1"/>
    </reaction>
</comment>
<keyword evidence="10 18" id="KW-0067">ATP-binding</keyword>
<keyword evidence="8 18" id="KW-0547">Nucleotide-binding</keyword>
<dbReference type="Pfam" id="PF01453">
    <property type="entry name" value="B_lectin"/>
    <property type="match status" value="1"/>
</dbReference>
<keyword evidence="9 18" id="KW-0418">Kinase</keyword>
<dbReference type="Gene3D" id="3.30.200.20">
    <property type="entry name" value="Phosphorylase Kinase, domain 1"/>
    <property type="match status" value="1"/>
</dbReference>
<dbReference type="InterPro" id="IPR000858">
    <property type="entry name" value="S_locus_glycoprot_dom"/>
</dbReference>
<evidence type="ECO:0000256" key="7">
    <source>
        <dbReference type="ARBA" id="ARBA00022734"/>
    </source>
</evidence>
<evidence type="ECO:0000256" key="10">
    <source>
        <dbReference type="ARBA" id="ARBA00022840"/>
    </source>
</evidence>
<dbReference type="AlphaFoldDB" id="A0AAD1ZXE4"/>
<organism evidence="24 25">
    <name type="scientific">Fraxinus pennsylvanica</name>
    <dbReference type="NCBI Taxonomy" id="56036"/>
    <lineage>
        <taxon>Eukaryota</taxon>
        <taxon>Viridiplantae</taxon>
        <taxon>Streptophyta</taxon>
        <taxon>Embryophyta</taxon>
        <taxon>Tracheophyta</taxon>
        <taxon>Spermatophyta</taxon>
        <taxon>Magnoliopsida</taxon>
        <taxon>eudicotyledons</taxon>
        <taxon>Gunneridae</taxon>
        <taxon>Pentapetalae</taxon>
        <taxon>asterids</taxon>
        <taxon>lamiids</taxon>
        <taxon>Lamiales</taxon>
        <taxon>Oleaceae</taxon>
        <taxon>Oleeae</taxon>
        <taxon>Fraxinus</taxon>
    </lineage>
</organism>
<keyword evidence="13" id="KW-1015">Disulfide bond</keyword>
<keyword evidence="7" id="KW-0430">Lectin</keyword>
<evidence type="ECO:0000256" key="5">
    <source>
        <dbReference type="ARBA" id="ARBA00022692"/>
    </source>
</evidence>
<dbReference type="GO" id="GO:0030246">
    <property type="term" value="F:carbohydrate binding"/>
    <property type="evidence" value="ECO:0007669"/>
    <property type="project" value="UniProtKB-KW"/>
</dbReference>
<dbReference type="CDD" id="cd00054">
    <property type="entry name" value="EGF_CA"/>
    <property type="match status" value="1"/>
</dbReference>
<dbReference type="GO" id="GO:0016020">
    <property type="term" value="C:membrane"/>
    <property type="evidence" value="ECO:0007669"/>
    <property type="project" value="UniProtKB-SubCell"/>
</dbReference>
<feature type="transmembrane region" description="Helical" evidence="20">
    <location>
        <begin position="418"/>
        <end position="440"/>
    </location>
</feature>
<feature type="domain" description="Protein kinase" evidence="21">
    <location>
        <begin position="477"/>
        <end position="746"/>
    </location>
</feature>
<keyword evidence="3" id="KW-0245">EGF-like domain</keyword>
<evidence type="ECO:0000256" key="20">
    <source>
        <dbReference type="SAM" id="Phobius"/>
    </source>
</evidence>
<dbReference type="FunFam" id="3.30.200.20:FF:000059">
    <property type="entry name" value="S-receptor-like serine/threonine-protein kinase"/>
    <property type="match status" value="1"/>
</dbReference>
<comment type="similarity">
    <text evidence="18">Belongs to the protein kinase superfamily. Ser/Thr protein kinase family.</text>
</comment>
<dbReference type="Gene3D" id="2.90.10.30">
    <property type="match status" value="1"/>
</dbReference>
<evidence type="ECO:0000256" key="19">
    <source>
        <dbReference type="PROSITE-ProRule" id="PRU10141"/>
    </source>
</evidence>
<dbReference type="Pfam" id="PF00954">
    <property type="entry name" value="S_locus_glycop"/>
    <property type="match status" value="1"/>
</dbReference>
<keyword evidence="5 20" id="KW-0812">Transmembrane</keyword>
<dbReference type="CDD" id="cd00028">
    <property type="entry name" value="B_lectin"/>
    <property type="match status" value="1"/>
</dbReference>
<feature type="domain" description="Apple" evidence="23">
    <location>
        <begin position="312"/>
        <end position="394"/>
    </location>
</feature>
<gene>
    <name evidence="24" type="ORF">FPE_LOCUS25014</name>
</gene>
<dbReference type="InterPro" id="IPR003609">
    <property type="entry name" value="Pan_app"/>
</dbReference>
<proteinExistence type="inferred from homology"/>
<dbReference type="FunFam" id="2.90.10.10:FF:000026">
    <property type="entry name" value="Serine/threonine-protein kinase"/>
    <property type="match status" value="1"/>
</dbReference>
<keyword evidence="11 20" id="KW-1133">Transmembrane helix</keyword>
<dbReference type="SMART" id="SM00220">
    <property type="entry name" value="S_TKc"/>
    <property type="match status" value="1"/>
</dbReference>
<dbReference type="CDD" id="cd14066">
    <property type="entry name" value="STKc_IRAK"/>
    <property type="match status" value="1"/>
</dbReference>
<dbReference type="InterPro" id="IPR036426">
    <property type="entry name" value="Bulb-type_lectin_dom_sf"/>
</dbReference>
<dbReference type="PROSITE" id="PS50011">
    <property type="entry name" value="PROTEIN_KINASE_DOM"/>
    <property type="match status" value="1"/>
</dbReference>
<dbReference type="InterPro" id="IPR001245">
    <property type="entry name" value="Ser-Thr/Tyr_kinase_cat_dom"/>
</dbReference>
<dbReference type="InterPro" id="IPR000719">
    <property type="entry name" value="Prot_kinase_dom"/>
</dbReference>
<keyword evidence="2 18" id="KW-0723">Serine/threonine-protein kinase</keyword>
<protein>
    <recommendedName>
        <fullName evidence="18">Receptor-like serine/threonine-protein kinase</fullName>
        <ecNumber evidence="18">2.7.11.1</ecNumber>
    </recommendedName>
</protein>
<evidence type="ECO:0000256" key="11">
    <source>
        <dbReference type="ARBA" id="ARBA00022989"/>
    </source>
</evidence>
<evidence type="ECO:0000256" key="3">
    <source>
        <dbReference type="ARBA" id="ARBA00022536"/>
    </source>
</evidence>
<evidence type="ECO:0000259" key="23">
    <source>
        <dbReference type="PROSITE" id="PS50948"/>
    </source>
</evidence>
<evidence type="ECO:0000256" key="6">
    <source>
        <dbReference type="ARBA" id="ARBA00022729"/>
    </source>
</evidence>
<dbReference type="InterPro" id="IPR001480">
    <property type="entry name" value="Bulb-type_lectin_dom"/>
</dbReference>
<evidence type="ECO:0000259" key="22">
    <source>
        <dbReference type="PROSITE" id="PS50927"/>
    </source>
</evidence>
<evidence type="ECO:0000256" key="16">
    <source>
        <dbReference type="ARBA" id="ARBA00047899"/>
    </source>
</evidence>
<dbReference type="GO" id="GO:0048544">
    <property type="term" value="P:recognition of pollen"/>
    <property type="evidence" value="ECO:0007669"/>
    <property type="project" value="InterPro"/>
</dbReference>
<accession>A0AAD1ZXE4</accession>
<feature type="domain" description="Bulb-type lectin" evidence="22">
    <location>
        <begin position="12"/>
        <end position="129"/>
    </location>
</feature>
<evidence type="ECO:0000256" key="18">
    <source>
        <dbReference type="PIRNR" id="PIRNR000641"/>
    </source>
</evidence>
<dbReference type="Pfam" id="PF07714">
    <property type="entry name" value="PK_Tyr_Ser-Thr"/>
    <property type="match status" value="1"/>
</dbReference>
<dbReference type="InterPro" id="IPR008271">
    <property type="entry name" value="Ser/Thr_kinase_AS"/>
</dbReference>
<evidence type="ECO:0000313" key="24">
    <source>
        <dbReference type="EMBL" id="CAI9777584.1"/>
    </source>
</evidence>
<dbReference type="Gene3D" id="1.10.510.10">
    <property type="entry name" value="Transferase(Phosphotransferase) domain 1"/>
    <property type="match status" value="1"/>
</dbReference>
<dbReference type="InterPro" id="IPR011009">
    <property type="entry name" value="Kinase-like_dom_sf"/>
</dbReference>
<dbReference type="Proteomes" id="UP000834106">
    <property type="component" value="Chromosome 15"/>
</dbReference>
<dbReference type="PROSITE" id="PS00107">
    <property type="entry name" value="PROTEIN_KINASE_ATP"/>
    <property type="match status" value="1"/>
</dbReference>
<evidence type="ECO:0000256" key="17">
    <source>
        <dbReference type="ARBA" id="ARBA00048679"/>
    </source>
</evidence>
<evidence type="ECO:0000256" key="13">
    <source>
        <dbReference type="ARBA" id="ARBA00023157"/>
    </source>
</evidence>
<dbReference type="PROSITE" id="PS50927">
    <property type="entry name" value="BULB_LECTIN"/>
    <property type="match status" value="1"/>
</dbReference>
<evidence type="ECO:0000256" key="15">
    <source>
        <dbReference type="ARBA" id="ARBA00023180"/>
    </source>
</evidence>
<comment type="subcellular location">
    <subcellularLocation>
        <location evidence="1">Membrane</location>
        <topology evidence="1">Single-pass type I membrane protein</topology>
    </subcellularLocation>
</comment>
<name>A0AAD1ZXE4_9LAMI</name>
<keyword evidence="6" id="KW-0732">Signal</keyword>
<dbReference type="FunFam" id="2.90.10.10:FF:000013">
    <property type="entry name" value="G-type lectin S-receptor-like serine/threonine-protein kinase LECRK1"/>
    <property type="match status" value="1"/>
</dbReference>
<dbReference type="SUPFAM" id="SSF56112">
    <property type="entry name" value="Protein kinase-like (PK-like)"/>
    <property type="match status" value="1"/>
</dbReference>
<evidence type="ECO:0000259" key="21">
    <source>
        <dbReference type="PROSITE" id="PS50011"/>
    </source>
</evidence>
<dbReference type="SMART" id="SM00108">
    <property type="entry name" value="B_lectin"/>
    <property type="match status" value="1"/>
</dbReference>
<dbReference type="PROSITE" id="PS50948">
    <property type="entry name" value="PAN"/>
    <property type="match status" value="1"/>
</dbReference>
<dbReference type="InterPro" id="IPR024171">
    <property type="entry name" value="SRK-like_kinase"/>
</dbReference>
<evidence type="ECO:0000256" key="9">
    <source>
        <dbReference type="ARBA" id="ARBA00022777"/>
    </source>
</evidence>
<dbReference type="SUPFAM" id="SSF51110">
    <property type="entry name" value="alpha-D-mannose-specific plant lectins"/>
    <property type="match status" value="2"/>
</dbReference>